<name>A0ABD2WBD3_9HYME</name>
<dbReference type="InterPro" id="IPR036734">
    <property type="entry name" value="Neur_chan_lig-bd_sf"/>
</dbReference>
<evidence type="ECO:0000256" key="2">
    <source>
        <dbReference type="ARBA" id="ARBA00022692"/>
    </source>
</evidence>
<evidence type="ECO:0000256" key="3">
    <source>
        <dbReference type="ARBA" id="ARBA00022989"/>
    </source>
</evidence>
<reference evidence="8 9" key="1">
    <citation type="journal article" date="2024" name="bioRxiv">
        <title>A reference genome for Trichogramma kaykai: A tiny desert-dwelling parasitoid wasp with competing sex-ratio distorters.</title>
        <authorList>
            <person name="Culotta J."/>
            <person name="Lindsey A.R."/>
        </authorList>
    </citation>
    <scope>NUCLEOTIDE SEQUENCE [LARGE SCALE GENOMIC DNA]</scope>
    <source>
        <strain evidence="8 9">KSX58</strain>
    </source>
</reference>
<dbReference type="SUPFAM" id="SSF90112">
    <property type="entry name" value="Neurotransmitter-gated ion-channel transmembrane pore"/>
    <property type="match status" value="1"/>
</dbReference>
<dbReference type="Pfam" id="PF02931">
    <property type="entry name" value="Neur_chan_LBD"/>
    <property type="match status" value="1"/>
</dbReference>
<comment type="caution">
    <text evidence="8">The sequence shown here is derived from an EMBL/GenBank/DDBJ whole genome shotgun (WGS) entry which is preliminary data.</text>
</comment>
<evidence type="ECO:0000256" key="5">
    <source>
        <dbReference type="SAM" id="Phobius"/>
    </source>
</evidence>
<evidence type="ECO:0000256" key="6">
    <source>
        <dbReference type="SAM" id="SignalP"/>
    </source>
</evidence>
<keyword evidence="2 5" id="KW-0812">Transmembrane</keyword>
<feature type="chain" id="PRO_5044768249" description="Neurotransmitter-gated ion-channel ligand-binding domain-containing protein" evidence="6">
    <location>
        <begin position="22"/>
        <end position="474"/>
    </location>
</feature>
<evidence type="ECO:0000256" key="4">
    <source>
        <dbReference type="ARBA" id="ARBA00023136"/>
    </source>
</evidence>
<dbReference type="EMBL" id="JBJJXI010000121">
    <property type="protein sequence ID" value="KAL3390208.1"/>
    <property type="molecule type" value="Genomic_DNA"/>
</dbReference>
<dbReference type="Gene3D" id="1.20.58.390">
    <property type="entry name" value="Neurotransmitter-gated ion-channel transmembrane domain"/>
    <property type="match status" value="1"/>
</dbReference>
<evidence type="ECO:0000313" key="8">
    <source>
        <dbReference type="EMBL" id="KAL3390208.1"/>
    </source>
</evidence>
<evidence type="ECO:0000256" key="1">
    <source>
        <dbReference type="ARBA" id="ARBA00004141"/>
    </source>
</evidence>
<keyword evidence="9" id="KW-1185">Reference proteome</keyword>
<keyword evidence="6" id="KW-0732">Signal</keyword>
<dbReference type="PANTHER" id="PTHR18945">
    <property type="entry name" value="NEUROTRANSMITTER GATED ION CHANNEL"/>
    <property type="match status" value="1"/>
</dbReference>
<keyword evidence="4 5" id="KW-0472">Membrane</keyword>
<dbReference type="AlphaFoldDB" id="A0ABD2WBD3"/>
<proteinExistence type="predicted"/>
<dbReference type="Gene3D" id="2.70.170.10">
    <property type="entry name" value="Neurotransmitter-gated ion-channel ligand-binding domain"/>
    <property type="match status" value="1"/>
</dbReference>
<gene>
    <name evidence="8" type="ORF">TKK_015009</name>
</gene>
<evidence type="ECO:0000259" key="7">
    <source>
        <dbReference type="Pfam" id="PF02931"/>
    </source>
</evidence>
<dbReference type="InterPro" id="IPR006202">
    <property type="entry name" value="Neur_chan_lig-bd"/>
</dbReference>
<feature type="transmembrane region" description="Helical" evidence="5">
    <location>
        <begin position="265"/>
        <end position="285"/>
    </location>
</feature>
<dbReference type="Proteomes" id="UP001627154">
    <property type="component" value="Unassembled WGS sequence"/>
</dbReference>
<feature type="domain" description="Neurotransmitter-gated ion-channel ligand-binding" evidence="7">
    <location>
        <begin position="47"/>
        <end position="243"/>
    </location>
</feature>
<evidence type="ECO:0000313" key="9">
    <source>
        <dbReference type="Proteomes" id="UP001627154"/>
    </source>
</evidence>
<dbReference type="InterPro" id="IPR036719">
    <property type="entry name" value="Neuro-gated_channel_TM_sf"/>
</dbReference>
<sequence length="474" mass="53902">MARKRIRWWYVLMVVATTSMCLRDSVVDCHDAPTASMCKELQGKTTEQRLRTYLFCDYDPDLKPELAGQQKNVTKVIFQLSPKILEFDDYSNTLILHCVMILNWTDPHLTWDPKDFDGEKVIQISSSEIWTPDLTLENPGDHGSDWSIMPEAGCKLSYQGRILCIPSLTLTTHCEADYANYPYDRHECSFQFFSYAYDSQVALELGSRGRKINWDELEKNSQWEVLNMNMKYVMTVAKVNADDVEYEYKNYLMVTIQRRSAGAHIAYLAPAVILMVMTMSVLWLDCRSIERMAMACLTLVSHLLCIQDLFYDIPRNGETSPKLLNFYESSLMLVAFALALTVSMRKLGHCRVATPLWLDRAVKGAIRSRTGRIFLLAILDPKAISLFADSRAAGAVADDDRYDLVQAEAQTPVSLDDGNNELDNELDSTWSLLTVLISWIAFVAVAFVYLVMLAVYMPSPPGTVQRRAYTLVIN</sequence>
<organism evidence="8 9">
    <name type="scientific">Trichogramma kaykai</name>
    <dbReference type="NCBI Taxonomy" id="54128"/>
    <lineage>
        <taxon>Eukaryota</taxon>
        <taxon>Metazoa</taxon>
        <taxon>Ecdysozoa</taxon>
        <taxon>Arthropoda</taxon>
        <taxon>Hexapoda</taxon>
        <taxon>Insecta</taxon>
        <taxon>Pterygota</taxon>
        <taxon>Neoptera</taxon>
        <taxon>Endopterygota</taxon>
        <taxon>Hymenoptera</taxon>
        <taxon>Apocrita</taxon>
        <taxon>Proctotrupomorpha</taxon>
        <taxon>Chalcidoidea</taxon>
        <taxon>Trichogrammatidae</taxon>
        <taxon>Trichogramma</taxon>
    </lineage>
</organism>
<dbReference type="SUPFAM" id="SSF63712">
    <property type="entry name" value="Nicotinic receptor ligand binding domain-like"/>
    <property type="match status" value="1"/>
</dbReference>
<dbReference type="InterPro" id="IPR006201">
    <property type="entry name" value="Neur_channel"/>
</dbReference>
<feature type="transmembrane region" description="Helical" evidence="5">
    <location>
        <begin position="432"/>
        <end position="457"/>
    </location>
</feature>
<keyword evidence="3 5" id="KW-1133">Transmembrane helix</keyword>
<protein>
    <recommendedName>
        <fullName evidence="7">Neurotransmitter-gated ion-channel ligand-binding domain-containing protein</fullName>
    </recommendedName>
</protein>
<comment type="subcellular location">
    <subcellularLocation>
        <location evidence="1">Membrane</location>
        <topology evidence="1">Multi-pass membrane protein</topology>
    </subcellularLocation>
</comment>
<dbReference type="CDD" id="cd18989">
    <property type="entry name" value="LGIC_ECD_cation"/>
    <property type="match status" value="1"/>
</dbReference>
<feature type="transmembrane region" description="Helical" evidence="5">
    <location>
        <begin position="323"/>
        <end position="342"/>
    </location>
</feature>
<dbReference type="InterPro" id="IPR038050">
    <property type="entry name" value="Neuro_actylchol_rec"/>
</dbReference>
<dbReference type="GO" id="GO:0016020">
    <property type="term" value="C:membrane"/>
    <property type="evidence" value="ECO:0007669"/>
    <property type="project" value="UniProtKB-SubCell"/>
</dbReference>
<feature type="signal peptide" evidence="6">
    <location>
        <begin position="1"/>
        <end position="21"/>
    </location>
</feature>
<accession>A0ABD2WBD3</accession>